<keyword evidence="3" id="KW-0804">Transcription</keyword>
<dbReference type="PANTHER" id="PTHR30579:SF7">
    <property type="entry name" value="HTH-TYPE TRANSCRIPTIONAL REGULATOR LRHA-RELATED"/>
    <property type="match status" value="1"/>
</dbReference>
<dbReference type="Proteomes" id="UP001596422">
    <property type="component" value="Unassembled WGS sequence"/>
</dbReference>
<evidence type="ECO:0000313" key="5">
    <source>
        <dbReference type="EMBL" id="MFC6670183.1"/>
    </source>
</evidence>
<gene>
    <name evidence="5" type="ORF">ACFQDL_08865</name>
</gene>
<dbReference type="Pfam" id="PF03466">
    <property type="entry name" value="LysR_substrate"/>
    <property type="match status" value="1"/>
</dbReference>
<dbReference type="EMBL" id="JBHSWE010000001">
    <property type="protein sequence ID" value="MFC6670183.1"/>
    <property type="molecule type" value="Genomic_DNA"/>
</dbReference>
<reference evidence="6" key="1">
    <citation type="journal article" date="2019" name="Int. J. Syst. Evol. Microbiol.">
        <title>The Global Catalogue of Microorganisms (GCM) 10K type strain sequencing project: providing services to taxonomists for standard genome sequencing and annotation.</title>
        <authorList>
            <consortium name="The Broad Institute Genomics Platform"/>
            <consortium name="The Broad Institute Genome Sequencing Center for Infectious Disease"/>
            <person name="Wu L."/>
            <person name="Ma J."/>
        </authorList>
    </citation>
    <scope>NUCLEOTIDE SEQUENCE [LARGE SCALE GENOMIC DNA]</scope>
    <source>
        <strain evidence="6">NBRC 111756</strain>
    </source>
</reference>
<dbReference type="InterPro" id="IPR005119">
    <property type="entry name" value="LysR_subst-bd"/>
</dbReference>
<dbReference type="PANTHER" id="PTHR30579">
    <property type="entry name" value="TRANSCRIPTIONAL REGULATOR"/>
    <property type="match status" value="1"/>
</dbReference>
<keyword evidence="6" id="KW-1185">Reference proteome</keyword>
<comment type="caution">
    <text evidence="5">The sequence shown here is derived from an EMBL/GenBank/DDBJ whole genome shotgun (WGS) entry which is preliminary data.</text>
</comment>
<feature type="domain" description="LysR substrate-binding" evidence="4">
    <location>
        <begin position="22"/>
        <end position="122"/>
    </location>
</feature>
<name>A0ABW1ZYC7_9GAMM</name>
<accession>A0ABW1ZYC7</accession>
<protein>
    <submittedName>
        <fullName evidence="5">LysR substrate-binding domain-containing protein</fullName>
    </submittedName>
</protein>
<evidence type="ECO:0000313" key="6">
    <source>
        <dbReference type="Proteomes" id="UP001596422"/>
    </source>
</evidence>
<organism evidence="5 6">
    <name type="scientific">Marinobacterium aestuariivivens</name>
    <dbReference type="NCBI Taxonomy" id="1698799"/>
    <lineage>
        <taxon>Bacteria</taxon>
        <taxon>Pseudomonadati</taxon>
        <taxon>Pseudomonadota</taxon>
        <taxon>Gammaproteobacteria</taxon>
        <taxon>Oceanospirillales</taxon>
        <taxon>Oceanospirillaceae</taxon>
        <taxon>Marinobacterium</taxon>
    </lineage>
</organism>
<proteinExistence type="predicted"/>
<evidence type="ECO:0000256" key="1">
    <source>
        <dbReference type="ARBA" id="ARBA00023015"/>
    </source>
</evidence>
<keyword evidence="2" id="KW-0238">DNA-binding</keyword>
<evidence type="ECO:0000259" key="4">
    <source>
        <dbReference type="Pfam" id="PF03466"/>
    </source>
</evidence>
<evidence type="ECO:0000256" key="3">
    <source>
        <dbReference type="ARBA" id="ARBA00023163"/>
    </source>
</evidence>
<sequence>MLARALAWFDSLRTPVHCRDPLPLVMFPVDGLYRDEMVHALESAGRRWRVSYISASLASLRSAVADGLGVSLLPRRLAHEGHLRLEAGDGFIAPASIELALHYQSPAPARVQDLADRLRRLCAATALPAGT</sequence>
<dbReference type="InterPro" id="IPR050176">
    <property type="entry name" value="LTTR"/>
</dbReference>
<evidence type="ECO:0000256" key="2">
    <source>
        <dbReference type="ARBA" id="ARBA00023125"/>
    </source>
</evidence>
<dbReference type="Gene3D" id="3.40.190.10">
    <property type="entry name" value="Periplasmic binding protein-like II"/>
    <property type="match status" value="1"/>
</dbReference>
<dbReference type="SUPFAM" id="SSF53850">
    <property type="entry name" value="Periplasmic binding protein-like II"/>
    <property type="match status" value="1"/>
</dbReference>
<keyword evidence="1" id="KW-0805">Transcription regulation</keyword>
<dbReference type="RefSeq" id="WP_379908690.1">
    <property type="nucleotide sequence ID" value="NZ_JBHSWE010000001.1"/>
</dbReference>